<evidence type="ECO:0000256" key="4">
    <source>
        <dbReference type="ARBA" id="ARBA00022827"/>
    </source>
</evidence>
<dbReference type="AlphaFoldDB" id="A0A975D6S4"/>
<dbReference type="InterPro" id="IPR007867">
    <property type="entry name" value="GMC_OxRtase_C"/>
</dbReference>
<evidence type="ECO:0000313" key="9">
    <source>
        <dbReference type="EMBL" id="QTH23868.1"/>
    </source>
</evidence>
<evidence type="ECO:0000313" key="10">
    <source>
        <dbReference type="Proteomes" id="UP000664914"/>
    </source>
</evidence>
<dbReference type="PROSITE" id="PS00623">
    <property type="entry name" value="GMC_OXRED_1"/>
    <property type="match status" value="1"/>
</dbReference>
<dbReference type="InterPro" id="IPR036188">
    <property type="entry name" value="FAD/NAD-bd_sf"/>
</dbReference>
<dbReference type="GO" id="GO:0050660">
    <property type="term" value="F:flavin adenine dinucleotide binding"/>
    <property type="evidence" value="ECO:0007669"/>
    <property type="project" value="InterPro"/>
</dbReference>
<proteinExistence type="inferred from homology"/>
<feature type="domain" description="Glucose-methanol-choline oxidoreductase N-terminal" evidence="8">
    <location>
        <begin position="260"/>
        <end position="274"/>
    </location>
</feature>
<dbReference type="SUPFAM" id="SSF54373">
    <property type="entry name" value="FAD-linked reductases, C-terminal domain"/>
    <property type="match status" value="1"/>
</dbReference>
<reference evidence="9" key="1">
    <citation type="submission" date="2020-07" db="EMBL/GenBank/DDBJ databases">
        <authorList>
            <person name="Camacho E."/>
        </authorList>
    </citation>
    <scope>NUCLEOTIDE SEQUENCE</scope>
    <source>
        <strain evidence="9">MPO218</strain>
    </source>
</reference>
<dbReference type="Proteomes" id="UP000664914">
    <property type="component" value="Chromosome"/>
</dbReference>
<evidence type="ECO:0000256" key="5">
    <source>
        <dbReference type="PIRSR" id="PIRSR000137-2"/>
    </source>
</evidence>
<comment type="cofactor">
    <cofactor evidence="1 5">
        <name>FAD</name>
        <dbReference type="ChEBI" id="CHEBI:57692"/>
    </cofactor>
</comment>
<organism evidence="9 10">
    <name type="scientific">Rhizorhabdus wittichii</name>
    <dbReference type="NCBI Taxonomy" id="160791"/>
    <lineage>
        <taxon>Bacteria</taxon>
        <taxon>Pseudomonadati</taxon>
        <taxon>Pseudomonadota</taxon>
        <taxon>Alphaproteobacteria</taxon>
        <taxon>Sphingomonadales</taxon>
        <taxon>Sphingomonadaceae</taxon>
        <taxon>Rhizorhabdus</taxon>
    </lineage>
</organism>
<dbReference type="Pfam" id="PF00732">
    <property type="entry name" value="GMC_oxred_N"/>
    <property type="match status" value="1"/>
</dbReference>
<evidence type="ECO:0000256" key="2">
    <source>
        <dbReference type="ARBA" id="ARBA00010790"/>
    </source>
</evidence>
<name>A0A975D6S4_9SPHN</name>
<evidence type="ECO:0000259" key="8">
    <source>
        <dbReference type="PROSITE" id="PS00624"/>
    </source>
</evidence>
<dbReference type="PIRSF" id="PIRSF000137">
    <property type="entry name" value="Alcohol_oxidase"/>
    <property type="match status" value="1"/>
</dbReference>
<comment type="similarity">
    <text evidence="2 6">Belongs to the GMC oxidoreductase family.</text>
</comment>
<feature type="domain" description="Glucose-methanol-choline oxidoreductase N-terminal" evidence="7">
    <location>
        <begin position="88"/>
        <end position="111"/>
    </location>
</feature>
<dbReference type="RefSeq" id="WP_208634024.1">
    <property type="nucleotide sequence ID" value="NZ_CP059319.1"/>
</dbReference>
<dbReference type="GO" id="GO:0016614">
    <property type="term" value="F:oxidoreductase activity, acting on CH-OH group of donors"/>
    <property type="evidence" value="ECO:0007669"/>
    <property type="project" value="InterPro"/>
</dbReference>
<dbReference type="Gene3D" id="3.50.50.60">
    <property type="entry name" value="FAD/NAD(P)-binding domain"/>
    <property type="match status" value="1"/>
</dbReference>
<reference evidence="9" key="2">
    <citation type="submission" date="2021-04" db="EMBL/GenBank/DDBJ databases">
        <title>Isolation and genomic analysis of the ibuprofen-degrading bacterium Sphingomonas strain MPO218.</title>
        <authorList>
            <person name="Aulestia M."/>
            <person name="Flores A."/>
            <person name="Mangas E.L."/>
            <person name="Perez-Pulido A.J."/>
            <person name="Santero E."/>
            <person name="Camacho E.M."/>
        </authorList>
    </citation>
    <scope>NUCLEOTIDE SEQUENCE</scope>
    <source>
        <strain evidence="9">MPO218</strain>
    </source>
</reference>
<dbReference type="PANTHER" id="PTHR11552:SF147">
    <property type="entry name" value="CHOLINE DEHYDROGENASE, MITOCHONDRIAL"/>
    <property type="match status" value="1"/>
</dbReference>
<evidence type="ECO:0000259" key="7">
    <source>
        <dbReference type="PROSITE" id="PS00623"/>
    </source>
</evidence>
<dbReference type="PROSITE" id="PS51257">
    <property type="entry name" value="PROKAR_LIPOPROTEIN"/>
    <property type="match status" value="1"/>
</dbReference>
<dbReference type="Gene3D" id="3.30.410.40">
    <property type="match status" value="1"/>
</dbReference>
<protein>
    <submittedName>
        <fullName evidence="9">GMC family oxidoreductase N-terminal domain-containing protein</fullName>
    </submittedName>
</protein>
<dbReference type="InterPro" id="IPR000172">
    <property type="entry name" value="GMC_OxRdtase_N"/>
</dbReference>
<dbReference type="InterPro" id="IPR012132">
    <property type="entry name" value="GMC_OxRdtase"/>
</dbReference>
<accession>A0A975D6S4</accession>
<feature type="binding site" evidence="5">
    <location>
        <position position="90"/>
    </location>
    <ligand>
        <name>FAD</name>
        <dbReference type="ChEBI" id="CHEBI:57692"/>
    </ligand>
</feature>
<keyword evidence="3 6" id="KW-0285">Flavoprotein</keyword>
<dbReference type="PANTHER" id="PTHR11552">
    <property type="entry name" value="GLUCOSE-METHANOL-CHOLINE GMC OXIDOREDUCTASE"/>
    <property type="match status" value="1"/>
</dbReference>
<dbReference type="SUPFAM" id="SSF51905">
    <property type="entry name" value="FAD/NAD(P)-binding domain"/>
    <property type="match status" value="1"/>
</dbReference>
<keyword evidence="4 5" id="KW-0274">FAD</keyword>
<evidence type="ECO:0000256" key="6">
    <source>
        <dbReference type="RuleBase" id="RU003968"/>
    </source>
</evidence>
<dbReference type="Pfam" id="PF05199">
    <property type="entry name" value="GMC_oxred_C"/>
    <property type="match status" value="1"/>
</dbReference>
<gene>
    <name evidence="9" type="ORF">HRJ34_10350</name>
</gene>
<evidence type="ECO:0000256" key="1">
    <source>
        <dbReference type="ARBA" id="ARBA00001974"/>
    </source>
</evidence>
<dbReference type="PROSITE" id="PS00624">
    <property type="entry name" value="GMC_OXRED_2"/>
    <property type="match status" value="1"/>
</dbReference>
<evidence type="ECO:0000256" key="3">
    <source>
        <dbReference type="ARBA" id="ARBA00022630"/>
    </source>
</evidence>
<sequence>MDKGGSEGSYDYIVVGGGSSGCVTAGRLVREQGARVLLLEAGGDDDDPLIRMPAGTFKMMLGGSPHIKSYQSSPQPHLAGRVVPIPQGNVIGGGSSVNVMAYMRGCEEDYARWDQAIGGGWSWADMLPHFRRQEGNVRLDDESHGSDGPLKVSDPPYKVSATSYFLRTMQKRGLPFRHDFNAGKLVGVGYLQTTMDGPRRCSAADAFLAPCRDDPRLTIATNAVATRVRVEDGRAVGVEYRHKGRPCFAAATRQVILTAGALATPKLLMLSGIGDADHLRAHGIDPIVDLPGVGQNLQDHVVVRLTTATNGAFGYFGQDRGFRMIVNGLRYLLFKDGPVSSNGAECIGFASLDAPDGAADTQLYCLGIMWPSAYSGPVTHGVTLMASLTQPRSRGSVRLRSSDPFDDPIVDLNWLSEQADADLLVKGLRYLRQIAGSEPLASIIAEERAPGPLLQSDDDLERYVRETAESAYHPVGTCRAGKDGDPMAVLTPDLRVRGVDGLRVFDASMMPNIVSANTNAVVMAAADRGVDLMMGRAGQFRRGSPAPSPGAGP</sequence>
<dbReference type="EMBL" id="CP059319">
    <property type="protein sequence ID" value="QTH23868.1"/>
    <property type="molecule type" value="Genomic_DNA"/>
</dbReference>